<evidence type="ECO:0000256" key="5">
    <source>
        <dbReference type="SAM" id="MobiDB-lite"/>
    </source>
</evidence>
<dbReference type="InterPro" id="IPR007650">
    <property type="entry name" value="Zf-FLZ_dom"/>
</dbReference>
<evidence type="ECO:0000256" key="1">
    <source>
        <dbReference type="ARBA" id="ARBA00009374"/>
    </source>
</evidence>
<dbReference type="PANTHER" id="PTHR46868:SF3">
    <property type="entry name" value="FCS-LIKE ZINC FINGER 11"/>
    <property type="match status" value="1"/>
</dbReference>
<feature type="non-terminal residue" evidence="7">
    <location>
        <position position="1"/>
    </location>
</feature>
<proteinExistence type="inferred from homology"/>
<dbReference type="GO" id="GO:0008270">
    <property type="term" value="F:zinc ion binding"/>
    <property type="evidence" value="ECO:0007669"/>
    <property type="project" value="UniProtKB-KW"/>
</dbReference>
<dbReference type="AlphaFoldDB" id="A0A6A4KR35"/>
<dbReference type="InterPro" id="IPR044585">
    <property type="entry name" value="FLZ10/11"/>
</dbReference>
<keyword evidence="3" id="KW-0863">Zinc-finger</keyword>
<accession>A0A6A4KR35</accession>
<dbReference type="Pfam" id="PF04570">
    <property type="entry name" value="zf-FLZ"/>
    <property type="match status" value="1"/>
</dbReference>
<dbReference type="PANTHER" id="PTHR46868">
    <property type="entry name" value="FCS-LIKE ZINC FINGER 11"/>
    <property type="match status" value="1"/>
</dbReference>
<reference evidence="7" key="1">
    <citation type="journal article" date="2019" name="Genome Biol. Evol.">
        <title>The Rhododendron genome and chromosomal organization provide insight into shared whole-genome duplications across the heath family (Ericaceae).</title>
        <authorList>
            <person name="Soza V.L."/>
            <person name="Lindsley D."/>
            <person name="Waalkes A."/>
            <person name="Ramage E."/>
            <person name="Patwardhan R.P."/>
            <person name="Burton J.N."/>
            <person name="Adey A."/>
            <person name="Kumar A."/>
            <person name="Qiu R."/>
            <person name="Shendure J."/>
            <person name="Hall B."/>
        </authorList>
    </citation>
    <scope>NUCLEOTIDE SEQUENCE</scope>
    <source>
        <strain evidence="7">RSF 1966-606</strain>
    </source>
</reference>
<organism evidence="7">
    <name type="scientific">Rhododendron williamsianum</name>
    <dbReference type="NCBI Taxonomy" id="262921"/>
    <lineage>
        <taxon>Eukaryota</taxon>
        <taxon>Viridiplantae</taxon>
        <taxon>Streptophyta</taxon>
        <taxon>Embryophyta</taxon>
        <taxon>Tracheophyta</taxon>
        <taxon>Spermatophyta</taxon>
        <taxon>Magnoliopsida</taxon>
        <taxon>eudicotyledons</taxon>
        <taxon>Gunneridae</taxon>
        <taxon>Pentapetalae</taxon>
        <taxon>asterids</taxon>
        <taxon>Ericales</taxon>
        <taxon>Ericaceae</taxon>
        <taxon>Ericoideae</taxon>
        <taxon>Rhodoreae</taxon>
        <taxon>Rhododendron</taxon>
    </lineage>
</organism>
<keyword evidence="2" id="KW-0479">Metal-binding</keyword>
<dbReference type="EMBL" id="QEFC01004393">
    <property type="protein sequence ID" value="KAE9445208.1"/>
    <property type="molecule type" value="Genomic_DNA"/>
</dbReference>
<evidence type="ECO:0000259" key="6">
    <source>
        <dbReference type="PROSITE" id="PS51795"/>
    </source>
</evidence>
<sequence length="403" mass="44574">VIRAFGVIMLRKRSRSYQKDQQMGQPISDVTPDSSFQSDVLGQKHKTNSFFNIPGLFVGLSPKSSESDSVKSPTSPLDFRIFSNLNNPFRSLKRSHGGHHKSWDCTKVGLGIIDSLDDDEKLSGKINRSSGSKSILFGPQMRIKTQNFRSRFDSFESPKSLPKNYGIFPHTHKIKSSNLQRGNSNVLFGIGENPFEPVKILSCSLDSSGSYMTSLTNPSTDPSSVNRTNPVSFPSQLSGGGQIFGKSSPPKLNPTPISNSSAQDILGSLSASEIELSEDYTCVKTYGPEPKTTHIFCDCILECHNNNSTNLPKNEEQNPPLPLTMLVTSSKIPTAYPSCDFLSFCYSCKKKLEGEDIYMYRGEKAFCSWDCRSQEILMEEVDNALNASRDCDELSETGMFIDA</sequence>
<evidence type="ECO:0000313" key="7">
    <source>
        <dbReference type="EMBL" id="KAE9445208.1"/>
    </source>
</evidence>
<feature type="domain" description="FLZ-type" evidence="6">
    <location>
        <begin position="340"/>
        <end position="383"/>
    </location>
</feature>
<dbReference type="OrthoDB" id="685855at2759"/>
<comment type="similarity">
    <text evidence="1">Belongs to the FLZ family.</text>
</comment>
<name>A0A6A4KR35_9ERIC</name>
<gene>
    <name evidence="7" type="ORF">C3L33_22894</name>
</gene>
<dbReference type="PROSITE" id="PS51795">
    <property type="entry name" value="ZF_FLZ"/>
    <property type="match status" value="1"/>
</dbReference>
<feature type="zinc finger region" description="FLZ-type" evidence="4">
    <location>
        <begin position="340"/>
        <end position="383"/>
    </location>
</feature>
<comment type="caution">
    <text evidence="7">The sequence shown here is derived from an EMBL/GenBank/DDBJ whole genome shotgun (WGS) entry which is preliminary data.</text>
</comment>
<evidence type="ECO:0000256" key="3">
    <source>
        <dbReference type="ARBA" id="ARBA00022771"/>
    </source>
</evidence>
<evidence type="ECO:0000256" key="4">
    <source>
        <dbReference type="PROSITE-ProRule" id="PRU01131"/>
    </source>
</evidence>
<keyword evidence="3" id="KW-0862">Zinc</keyword>
<evidence type="ECO:0000256" key="2">
    <source>
        <dbReference type="ARBA" id="ARBA00022723"/>
    </source>
</evidence>
<feature type="region of interest" description="Disordered" evidence="5">
    <location>
        <begin position="15"/>
        <end position="36"/>
    </location>
</feature>
<protein>
    <recommendedName>
        <fullName evidence="6">FLZ-type domain-containing protein</fullName>
    </recommendedName>
</protein>